<dbReference type="InterPro" id="IPR050468">
    <property type="entry name" value="Cuticle_Struct_Prot"/>
</dbReference>
<dbReference type="PANTHER" id="PTHR10380">
    <property type="entry name" value="CUTICLE PROTEIN"/>
    <property type="match status" value="1"/>
</dbReference>
<proteinExistence type="predicted"/>
<accession>A0A8J2VQ31</accession>
<dbReference type="Pfam" id="PF00379">
    <property type="entry name" value="Chitin_bind_4"/>
    <property type="match status" value="1"/>
</dbReference>
<gene>
    <name evidence="5" type="ORF">DCHRY22_LOCUS2268</name>
</gene>
<protein>
    <submittedName>
        <fullName evidence="5">(African queen) hypothetical protein</fullName>
    </submittedName>
</protein>
<dbReference type="PROSITE" id="PS51155">
    <property type="entry name" value="CHIT_BIND_RR_2"/>
    <property type="match status" value="1"/>
</dbReference>
<dbReference type="InterPro" id="IPR031311">
    <property type="entry name" value="CHIT_BIND_RR_consensus"/>
</dbReference>
<evidence type="ECO:0000256" key="4">
    <source>
        <dbReference type="SAM" id="SignalP"/>
    </source>
</evidence>
<feature type="chain" id="PRO_5035194188" evidence="4">
    <location>
        <begin position="18"/>
        <end position="126"/>
    </location>
</feature>
<name>A0A8J2VQ31_9NEOP</name>
<dbReference type="PROSITE" id="PS00233">
    <property type="entry name" value="CHIT_BIND_RR_1"/>
    <property type="match status" value="1"/>
</dbReference>
<feature type="signal peptide" evidence="4">
    <location>
        <begin position="1"/>
        <end position="17"/>
    </location>
</feature>
<dbReference type="EMBL" id="CAKASE010000045">
    <property type="protein sequence ID" value="CAG9560639.1"/>
    <property type="molecule type" value="Genomic_DNA"/>
</dbReference>
<keyword evidence="2 4" id="KW-0732">Signal</keyword>
<organism evidence="5 6">
    <name type="scientific">Danaus chrysippus</name>
    <name type="common">African queen</name>
    <dbReference type="NCBI Taxonomy" id="151541"/>
    <lineage>
        <taxon>Eukaryota</taxon>
        <taxon>Metazoa</taxon>
        <taxon>Ecdysozoa</taxon>
        <taxon>Arthropoda</taxon>
        <taxon>Hexapoda</taxon>
        <taxon>Insecta</taxon>
        <taxon>Pterygota</taxon>
        <taxon>Neoptera</taxon>
        <taxon>Endopterygota</taxon>
        <taxon>Lepidoptera</taxon>
        <taxon>Glossata</taxon>
        <taxon>Ditrysia</taxon>
        <taxon>Papilionoidea</taxon>
        <taxon>Nymphalidae</taxon>
        <taxon>Danainae</taxon>
        <taxon>Danaini</taxon>
        <taxon>Danaina</taxon>
        <taxon>Danaus</taxon>
        <taxon>Anosia</taxon>
    </lineage>
</organism>
<dbReference type="AlphaFoldDB" id="A0A8J2VQ31"/>
<comment type="caution">
    <text evidence="5">The sequence shown here is derived from an EMBL/GenBank/DDBJ whole genome shotgun (WGS) entry which is preliminary data.</text>
</comment>
<reference evidence="5" key="1">
    <citation type="submission" date="2021-09" db="EMBL/GenBank/DDBJ databases">
        <authorList>
            <person name="Martin H S."/>
        </authorList>
    </citation>
    <scope>NUCLEOTIDE SEQUENCE</scope>
</reference>
<dbReference type="Proteomes" id="UP000789524">
    <property type="component" value="Unassembled WGS sequence"/>
</dbReference>
<evidence type="ECO:0000313" key="6">
    <source>
        <dbReference type="Proteomes" id="UP000789524"/>
    </source>
</evidence>
<dbReference type="GO" id="GO:0008010">
    <property type="term" value="F:structural constituent of chitin-based larval cuticle"/>
    <property type="evidence" value="ECO:0007669"/>
    <property type="project" value="TreeGrafter"/>
</dbReference>
<evidence type="ECO:0000256" key="1">
    <source>
        <dbReference type="ARBA" id="ARBA00022460"/>
    </source>
</evidence>
<dbReference type="OrthoDB" id="6368834at2759"/>
<evidence type="ECO:0000256" key="3">
    <source>
        <dbReference type="PROSITE-ProRule" id="PRU00497"/>
    </source>
</evidence>
<dbReference type="GO" id="GO:0062129">
    <property type="term" value="C:chitin-based extracellular matrix"/>
    <property type="evidence" value="ECO:0007669"/>
    <property type="project" value="TreeGrafter"/>
</dbReference>
<dbReference type="PANTHER" id="PTHR10380:SF218">
    <property type="entry name" value="ADULT CUTICLE PROTEIN 65AA-RELATED"/>
    <property type="match status" value="1"/>
</dbReference>
<dbReference type="InterPro" id="IPR000618">
    <property type="entry name" value="Insect_cuticle"/>
</dbReference>
<sequence length="126" mass="14079">MRSLLLVFVSCVISALSSPVPQSTKRYDAVVALRLSPAISYEQVRDEFGQYAVRFITAENTVVSERGRLVPTRDHGYVMEIEGKYSYIGDDGKLYVTEYIAGVDGFKVKANHLPKQVPAARIPRIK</sequence>
<evidence type="ECO:0000256" key="2">
    <source>
        <dbReference type="ARBA" id="ARBA00022729"/>
    </source>
</evidence>
<keyword evidence="6" id="KW-1185">Reference proteome</keyword>
<keyword evidence="1 3" id="KW-0193">Cuticle</keyword>
<evidence type="ECO:0000313" key="5">
    <source>
        <dbReference type="EMBL" id="CAG9560639.1"/>
    </source>
</evidence>